<proteinExistence type="predicted"/>
<dbReference type="AlphaFoldDB" id="A0A5K3F3W2"/>
<evidence type="ECO:0000256" key="1">
    <source>
        <dbReference type="SAM" id="Phobius"/>
    </source>
</evidence>
<evidence type="ECO:0000313" key="2">
    <source>
        <dbReference type="WBParaSite" id="MCU_005320-RA"/>
    </source>
</evidence>
<keyword evidence="1" id="KW-0812">Transmembrane</keyword>
<organism evidence="2">
    <name type="scientific">Mesocestoides corti</name>
    <name type="common">Flatworm</name>
    <dbReference type="NCBI Taxonomy" id="53468"/>
    <lineage>
        <taxon>Eukaryota</taxon>
        <taxon>Metazoa</taxon>
        <taxon>Spiralia</taxon>
        <taxon>Lophotrochozoa</taxon>
        <taxon>Platyhelminthes</taxon>
        <taxon>Cestoda</taxon>
        <taxon>Eucestoda</taxon>
        <taxon>Cyclophyllidea</taxon>
        <taxon>Mesocestoididae</taxon>
        <taxon>Mesocestoides</taxon>
    </lineage>
</organism>
<dbReference type="WBParaSite" id="MCU_005320-RA">
    <property type="protein sequence ID" value="MCU_005320-RA"/>
    <property type="gene ID" value="MCU_005320"/>
</dbReference>
<sequence>MLATPLTIYCTSVVSFSGWLLIFLACHWNTERHRIGCGQAVQYVCALIRRHTTPQHHTTPHLQLIISAPLAVLFCFYSPLRGISNYFVRHTID</sequence>
<reference evidence="2" key="1">
    <citation type="submission" date="2019-11" db="UniProtKB">
        <authorList>
            <consortium name="WormBaseParasite"/>
        </authorList>
    </citation>
    <scope>IDENTIFICATION</scope>
</reference>
<keyword evidence="1" id="KW-1133">Transmembrane helix</keyword>
<feature type="transmembrane region" description="Helical" evidence="1">
    <location>
        <begin position="6"/>
        <end position="26"/>
    </location>
</feature>
<name>A0A5K3F3W2_MESCO</name>
<keyword evidence="1" id="KW-0472">Membrane</keyword>
<accession>A0A5K3F3W2</accession>
<protein>
    <submittedName>
        <fullName evidence="2">Secreted protein</fullName>
    </submittedName>
</protein>